<reference evidence="1 2" key="1">
    <citation type="journal article" date="2019" name="Sci. Rep.">
        <title>Orb-weaving spider Araneus ventricosus genome elucidates the spidroin gene catalogue.</title>
        <authorList>
            <person name="Kono N."/>
            <person name="Nakamura H."/>
            <person name="Ohtoshi R."/>
            <person name="Moran D.A.P."/>
            <person name="Shinohara A."/>
            <person name="Yoshida Y."/>
            <person name="Fujiwara M."/>
            <person name="Mori M."/>
            <person name="Tomita M."/>
            <person name="Arakawa K."/>
        </authorList>
    </citation>
    <scope>NUCLEOTIDE SEQUENCE [LARGE SCALE GENOMIC DNA]</scope>
</reference>
<dbReference type="Proteomes" id="UP000499080">
    <property type="component" value="Unassembled WGS sequence"/>
</dbReference>
<comment type="caution">
    <text evidence="1">The sequence shown here is derived from an EMBL/GenBank/DDBJ whole genome shotgun (WGS) entry which is preliminary data.</text>
</comment>
<dbReference type="EMBL" id="BGPR01054152">
    <property type="protein sequence ID" value="GBO30930.1"/>
    <property type="molecule type" value="Genomic_DNA"/>
</dbReference>
<organism evidence="1 2">
    <name type="scientific">Araneus ventricosus</name>
    <name type="common">Orbweaver spider</name>
    <name type="synonym">Epeira ventricosa</name>
    <dbReference type="NCBI Taxonomy" id="182803"/>
    <lineage>
        <taxon>Eukaryota</taxon>
        <taxon>Metazoa</taxon>
        <taxon>Ecdysozoa</taxon>
        <taxon>Arthropoda</taxon>
        <taxon>Chelicerata</taxon>
        <taxon>Arachnida</taxon>
        <taxon>Araneae</taxon>
        <taxon>Araneomorphae</taxon>
        <taxon>Entelegynae</taxon>
        <taxon>Araneoidea</taxon>
        <taxon>Araneidae</taxon>
        <taxon>Araneus</taxon>
    </lineage>
</organism>
<evidence type="ECO:0000313" key="2">
    <source>
        <dbReference type="Proteomes" id="UP000499080"/>
    </source>
</evidence>
<evidence type="ECO:0000313" key="1">
    <source>
        <dbReference type="EMBL" id="GBO30930.1"/>
    </source>
</evidence>
<dbReference type="PANTHER" id="PTHR43372">
    <property type="entry name" value="FATTY-ACID AMIDE HYDROLASE"/>
    <property type="match status" value="1"/>
</dbReference>
<dbReference type="Gene3D" id="3.90.1300.10">
    <property type="entry name" value="Amidase signature (AS) domain"/>
    <property type="match status" value="1"/>
</dbReference>
<proteinExistence type="predicted"/>
<name>A0A4Y2W472_ARAVE</name>
<accession>A0A4Y2W472</accession>
<dbReference type="InterPro" id="IPR036928">
    <property type="entry name" value="AS_sf"/>
</dbReference>
<dbReference type="OrthoDB" id="6428749at2759"/>
<feature type="non-terminal residue" evidence="1">
    <location>
        <position position="1"/>
    </location>
</feature>
<dbReference type="SUPFAM" id="SSF75304">
    <property type="entry name" value="Amidase signature (AS) enzymes"/>
    <property type="match status" value="1"/>
</dbReference>
<gene>
    <name evidence="1" type="ORF">AVEN_176618_1</name>
</gene>
<dbReference type="InterPro" id="IPR052739">
    <property type="entry name" value="FAAH2"/>
</dbReference>
<sequence length="96" mass="10743">LVPSEGSFPPERLFGEKLPKPGIFKYTCTGPMCRYAEDLVTSMEVLSTSKEIKVKLGKKVNFEKLKICYLKDIQDYAIAPVDPEISRALQEVSSNS</sequence>
<dbReference type="PANTHER" id="PTHR43372:SF4">
    <property type="entry name" value="FATTY-ACID AMIDE HYDROLASE 2"/>
    <property type="match status" value="1"/>
</dbReference>
<dbReference type="AlphaFoldDB" id="A0A4Y2W472"/>
<dbReference type="GO" id="GO:0012505">
    <property type="term" value="C:endomembrane system"/>
    <property type="evidence" value="ECO:0007669"/>
    <property type="project" value="TreeGrafter"/>
</dbReference>
<keyword evidence="2" id="KW-1185">Reference proteome</keyword>
<protein>
    <submittedName>
        <fullName evidence="1">Uncharacterized protein</fullName>
    </submittedName>
</protein>